<dbReference type="HOGENOM" id="CLU_083287_15_1_11"/>
<feature type="domain" description="HTH marR-type" evidence="1">
    <location>
        <begin position="1"/>
        <end position="150"/>
    </location>
</feature>
<dbReference type="Gene3D" id="1.10.10.10">
    <property type="entry name" value="Winged helix-like DNA-binding domain superfamily/Winged helix DNA-binding domain"/>
    <property type="match status" value="1"/>
</dbReference>
<dbReference type="EMBL" id="CP008889">
    <property type="protein sequence ID" value="AIF39846.1"/>
    <property type="molecule type" value="Genomic_DNA"/>
</dbReference>
<keyword evidence="3" id="KW-1185">Reference proteome</keyword>
<dbReference type="GO" id="GO:0003700">
    <property type="term" value="F:DNA-binding transcription factor activity"/>
    <property type="evidence" value="ECO:0007669"/>
    <property type="project" value="InterPro"/>
</dbReference>
<dbReference type="InterPro" id="IPR036388">
    <property type="entry name" value="WH-like_DNA-bd_sf"/>
</dbReference>
<dbReference type="PROSITE" id="PS50995">
    <property type="entry name" value="HTH_MARR_2"/>
    <property type="match status" value="1"/>
</dbReference>
<organism evidence="2 3">
    <name type="scientific">Dermacoccus nishinomiyaensis</name>
    <dbReference type="NCBI Taxonomy" id="1274"/>
    <lineage>
        <taxon>Bacteria</taxon>
        <taxon>Bacillati</taxon>
        <taxon>Actinomycetota</taxon>
        <taxon>Actinomycetes</taxon>
        <taxon>Micrococcales</taxon>
        <taxon>Dermacoccaceae</taxon>
        <taxon>Dermacoccus</taxon>
    </lineage>
</organism>
<dbReference type="InterPro" id="IPR036390">
    <property type="entry name" value="WH_DNA-bd_sf"/>
</dbReference>
<dbReference type="PANTHER" id="PTHR39515:SF2">
    <property type="entry name" value="HTH-TYPE TRANSCRIPTIONAL REGULATOR RV0880"/>
    <property type="match status" value="1"/>
</dbReference>
<dbReference type="PRINTS" id="PR00598">
    <property type="entry name" value="HTHMARR"/>
</dbReference>
<dbReference type="Proteomes" id="UP000027986">
    <property type="component" value="Chromosome"/>
</dbReference>
<dbReference type="SUPFAM" id="SSF46785">
    <property type="entry name" value="Winged helix' DNA-binding domain"/>
    <property type="match status" value="1"/>
</dbReference>
<dbReference type="InterPro" id="IPR000835">
    <property type="entry name" value="HTH_MarR-typ"/>
</dbReference>
<evidence type="ECO:0000313" key="2">
    <source>
        <dbReference type="EMBL" id="AIF39846.1"/>
    </source>
</evidence>
<dbReference type="PANTHER" id="PTHR39515">
    <property type="entry name" value="CONSERVED PROTEIN"/>
    <property type="match status" value="1"/>
</dbReference>
<accession>A0A075JC44</accession>
<dbReference type="KEGG" id="dni:HX89_01305"/>
<evidence type="ECO:0000313" key="3">
    <source>
        <dbReference type="Proteomes" id="UP000027986"/>
    </source>
</evidence>
<dbReference type="AlphaFoldDB" id="A0A075JC44"/>
<reference evidence="2 3" key="1">
    <citation type="submission" date="2014-07" db="EMBL/GenBank/DDBJ databases">
        <title>Genome Sequencing of Dermacoccus nishinomiyaensis.</title>
        <authorList>
            <person name="Hong K.W."/>
            <person name="Chan K.G."/>
        </authorList>
    </citation>
    <scope>NUCLEOTIDE SEQUENCE [LARGE SCALE GENOMIC DNA]</scope>
    <source>
        <strain evidence="2 3">M25</strain>
    </source>
</reference>
<dbReference type="InterPro" id="IPR052526">
    <property type="entry name" value="HTH-type_Bedaq_tolerance"/>
</dbReference>
<dbReference type="eggNOG" id="COG1846">
    <property type="taxonomic scope" value="Bacteria"/>
</dbReference>
<gene>
    <name evidence="2" type="ORF">HX89_01305</name>
</gene>
<dbReference type="SMART" id="SM00347">
    <property type="entry name" value="HTH_MARR"/>
    <property type="match status" value="1"/>
</dbReference>
<dbReference type="OrthoDB" id="8966183at2"/>
<protein>
    <submittedName>
        <fullName evidence="2">MarR family transcriptional regulator</fullName>
    </submittedName>
</protein>
<sequence>MTLTSPLETPAGLTMASMTTSRGDRLLLVVARLNRWASRHAQLPAPAAQLRLLSLINDLGPSRIGDLATADNSSQPTMTTQVKRLEGLGLVNRSQDARDGRATLVTMTPAGRETLAKAREARAEVVVPLLDGMSEDELATLDAALEILEGRLAKQRADTQP</sequence>
<evidence type="ECO:0000259" key="1">
    <source>
        <dbReference type="PROSITE" id="PS50995"/>
    </source>
</evidence>
<name>A0A075JC44_9MICO</name>
<dbReference type="Pfam" id="PF01047">
    <property type="entry name" value="MarR"/>
    <property type="match status" value="1"/>
</dbReference>
<proteinExistence type="predicted"/>